<gene>
    <name evidence="2" type="ORF">ABUK86_01020</name>
</gene>
<accession>A0ABV1ZMR4</accession>
<dbReference type="SUPFAM" id="SSF55729">
    <property type="entry name" value="Acyl-CoA N-acyltransferases (Nat)"/>
    <property type="match status" value="1"/>
</dbReference>
<dbReference type="EMBL" id="JBEQNB010000001">
    <property type="protein sequence ID" value="MES0832343.1"/>
    <property type="molecule type" value="Genomic_DNA"/>
</dbReference>
<proteinExistence type="predicted"/>
<protein>
    <submittedName>
        <fullName evidence="2">GNAT family protein</fullName>
    </submittedName>
</protein>
<comment type="caution">
    <text evidence="2">The sequence shown here is derived from an EMBL/GenBank/DDBJ whole genome shotgun (WGS) entry which is preliminary data.</text>
</comment>
<dbReference type="Gene3D" id="3.40.630.30">
    <property type="match status" value="1"/>
</dbReference>
<dbReference type="RefSeq" id="WP_344181765.1">
    <property type="nucleotide sequence ID" value="NZ_JBEQNA010000008.1"/>
</dbReference>
<sequence length="201" mass="22461">MTSPHLETPRVRFRPIDEENVLDLYQLLLKLGIETLPSRDNFESSFRAVDDSEVAVLQIETKQDGEVRGFASIREHSPAGHAKVGIFMDPHGIPVGVGAESMMLLVNYAFTRWEDLRKVYALTTDASLMHFGSALFATPREATLPGHVYFRGRLWDLHYYSVSRESWAGTGAKLLTRMAGGRPRREGAGSVERGSAPVWTE</sequence>
<dbReference type="Proteomes" id="UP001432401">
    <property type="component" value="Unassembled WGS sequence"/>
</dbReference>
<feature type="region of interest" description="Disordered" evidence="1">
    <location>
        <begin position="180"/>
        <end position="201"/>
    </location>
</feature>
<name>A0ABV1ZMR4_9ACTN</name>
<reference evidence="2 3" key="1">
    <citation type="submission" date="2024-06" db="EMBL/GenBank/DDBJ databases">
        <authorList>
            <person name="Bataeva Y.V."/>
            <person name="Grigorian L.N."/>
            <person name="Solomentsev V.I."/>
        </authorList>
    </citation>
    <scope>NUCLEOTIDE SEQUENCE [LARGE SCALE GENOMIC DNA]</scope>
    <source>
        <strain evidence="3">SCPM-O-B-12605 (RCAM04882)</strain>
    </source>
</reference>
<organism evidence="2 3">
    <name type="scientific">Nocardiopsis tropica</name>
    <dbReference type="NCBI Taxonomy" id="109330"/>
    <lineage>
        <taxon>Bacteria</taxon>
        <taxon>Bacillati</taxon>
        <taxon>Actinomycetota</taxon>
        <taxon>Actinomycetes</taxon>
        <taxon>Streptosporangiales</taxon>
        <taxon>Nocardiopsidaceae</taxon>
        <taxon>Nocardiopsis</taxon>
    </lineage>
</organism>
<dbReference type="InterPro" id="IPR016181">
    <property type="entry name" value="Acyl_CoA_acyltransferase"/>
</dbReference>
<evidence type="ECO:0000256" key="1">
    <source>
        <dbReference type="SAM" id="MobiDB-lite"/>
    </source>
</evidence>
<evidence type="ECO:0000313" key="2">
    <source>
        <dbReference type="EMBL" id="MES0832343.1"/>
    </source>
</evidence>
<evidence type="ECO:0000313" key="3">
    <source>
        <dbReference type="Proteomes" id="UP001432401"/>
    </source>
</evidence>
<keyword evidence="3" id="KW-1185">Reference proteome</keyword>